<organism evidence="1 2">
    <name type="scientific">Nocardioides simplex</name>
    <name type="common">Arthrobacter simplex</name>
    <dbReference type="NCBI Taxonomy" id="2045"/>
    <lineage>
        <taxon>Bacteria</taxon>
        <taxon>Bacillati</taxon>
        <taxon>Actinomycetota</taxon>
        <taxon>Actinomycetes</taxon>
        <taxon>Propionibacteriales</taxon>
        <taxon>Nocardioidaceae</taxon>
        <taxon>Pimelobacter</taxon>
    </lineage>
</organism>
<dbReference type="Proteomes" id="UP000449906">
    <property type="component" value="Unassembled WGS sequence"/>
</dbReference>
<dbReference type="EMBL" id="WBVM01000004">
    <property type="protein sequence ID" value="KAB2807985.1"/>
    <property type="molecule type" value="Genomic_DNA"/>
</dbReference>
<gene>
    <name evidence="1" type="ORF">F9L07_25280</name>
</gene>
<proteinExistence type="predicted"/>
<protein>
    <submittedName>
        <fullName evidence="1">Uncharacterized protein</fullName>
    </submittedName>
</protein>
<reference evidence="1 2" key="1">
    <citation type="submission" date="2019-09" db="EMBL/GenBank/DDBJ databases">
        <title>Pimelobacter sp. isolated from Paulinella.</title>
        <authorList>
            <person name="Jeong S.E."/>
        </authorList>
    </citation>
    <scope>NUCLEOTIDE SEQUENCE [LARGE SCALE GENOMIC DNA]</scope>
    <source>
        <strain evidence="1 2">Pch-N</strain>
    </source>
</reference>
<dbReference type="RefSeq" id="WP_151582466.1">
    <property type="nucleotide sequence ID" value="NZ_WBVM01000004.1"/>
</dbReference>
<accession>A0A7J5DSP3</accession>
<comment type="caution">
    <text evidence="1">The sequence shown here is derived from an EMBL/GenBank/DDBJ whole genome shotgun (WGS) entry which is preliminary data.</text>
</comment>
<sequence length="79" mass="8813">MAYIKISKTETGTYRLVVDDVDISKTVLADSVKVEFAWTKAGRLQPTVHLDLVADRLDLDLPEALLDVTRSADHAREES</sequence>
<name>A0A7J5DSP3_NOCSI</name>
<evidence type="ECO:0000313" key="2">
    <source>
        <dbReference type="Proteomes" id="UP000449906"/>
    </source>
</evidence>
<dbReference type="AlphaFoldDB" id="A0A7J5DSP3"/>
<evidence type="ECO:0000313" key="1">
    <source>
        <dbReference type="EMBL" id="KAB2807985.1"/>
    </source>
</evidence>